<evidence type="ECO:0000313" key="1">
    <source>
        <dbReference type="EMBL" id="GAF88404.1"/>
    </source>
</evidence>
<gene>
    <name evidence="1" type="ORF">S01H1_22381</name>
</gene>
<dbReference type="AlphaFoldDB" id="X0T5B1"/>
<protein>
    <recommendedName>
        <fullName evidence="2">AsmA-like C-terminal domain-containing protein</fullName>
    </recommendedName>
</protein>
<feature type="non-terminal residue" evidence="1">
    <location>
        <position position="1"/>
    </location>
</feature>
<proteinExistence type="predicted"/>
<sequence>DKNDIEVSGTASIDRLILQPTGLLGQLLPFVGTSAQGQDITIHPTKFVLQNGFLRYDNMQMDIGDNPVNFKDAVIGLDTSYDMTVVLPWTFRGRTARVGEDTDDKRIELRLKAAAGEKPKLDTAKLLEDQLKKQLEERLKEELQKGLEGLFR</sequence>
<accession>X0T5B1</accession>
<organism evidence="1">
    <name type="scientific">marine sediment metagenome</name>
    <dbReference type="NCBI Taxonomy" id="412755"/>
    <lineage>
        <taxon>unclassified sequences</taxon>
        <taxon>metagenomes</taxon>
        <taxon>ecological metagenomes</taxon>
    </lineage>
</organism>
<dbReference type="EMBL" id="BARS01012620">
    <property type="protein sequence ID" value="GAF88404.1"/>
    <property type="molecule type" value="Genomic_DNA"/>
</dbReference>
<comment type="caution">
    <text evidence="1">The sequence shown here is derived from an EMBL/GenBank/DDBJ whole genome shotgun (WGS) entry which is preliminary data.</text>
</comment>
<evidence type="ECO:0008006" key="2">
    <source>
        <dbReference type="Google" id="ProtNLM"/>
    </source>
</evidence>
<reference evidence="1" key="1">
    <citation type="journal article" date="2014" name="Front. Microbiol.">
        <title>High frequency of phylogenetically diverse reductive dehalogenase-homologous genes in deep subseafloor sedimentary metagenomes.</title>
        <authorList>
            <person name="Kawai M."/>
            <person name="Futagami T."/>
            <person name="Toyoda A."/>
            <person name="Takaki Y."/>
            <person name="Nishi S."/>
            <person name="Hori S."/>
            <person name="Arai W."/>
            <person name="Tsubouchi T."/>
            <person name="Morono Y."/>
            <person name="Uchiyama I."/>
            <person name="Ito T."/>
            <person name="Fujiyama A."/>
            <person name="Inagaki F."/>
            <person name="Takami H."/>
        </authorList>
    </citation>
    <scope>NUCLEOTIDE SEQUENCE</scope>
    <source>
        <strain evidence="1">Expedition CK06-06</strain>
    </source>
</reference>
<name>X0T5B1_9ZZZZ</name>